<comment type="subcellular location">
    <subcellularLocation>
        <location evidence="1">Secreted</location>
    </subcellularLocation>
</comment>
<evidence type="ECO:0000256" key="4">
    <source>
        <dbReference type="ARBA" id="ARBA00022729"/>
    </source>
</evidence>
<dbReference type="PANTHER" id="PTHR13234">
    <property type="entry name" value="GAMMA-INTERFERON INDUCIBLE LYSOSOMAL THIOL REDUCTASE GILT"/>
    <property type="match status" value="1"/>
</dbReference>
<dbReference type="Pfam" id="PF03227">
    <property type="entry name" value="GILT"/>
    <property type="match status" value="1"/>
</dbReference>
<keyword evidence="4 6" id="KW-0732">Signal</keyword>
<feature type="chain" id="PRO_5040165535" description="Gamma-interferon-inducible lysosomal thiol reductase" evidence="6">
    <location>
        <begin position="21"/>
        <end position="262"/>
    </location>
</feature>
<evidence type="ECO:0000256" key="2">
    <source>
        <dbReference type="ARBA" id="ARBA00005679"/>
    </source>
</evidence>
<feature type="signal peptide" evidence="6">
    <location>
        <begin position="1"/>
        <end position="20"/>
    </location>
</feature>
<evidence type="ECO:0008006" key="9">
    <source>
        <dbReference type="Google" id="ProtNLM"/>
    </source>
</evidence>
<proteinExistence type="inferred from homology"/>
<comment type="similarity">
    <text evidence="2">Belongs to the GILT family.</text>
</comment>
<dbReference type="GO" id="GO:0005576">
    <property type="term" value="C:extracellular region"/>
    <property type="evidence" value="ECO:0007669"/>
    <property type="project" value="UniProtKB-SubCell"/>
</dbReference>
<evidence type="ECO:0000313" key="8">
    <source>
        <dbReference type="Proteomes" id="UP001153712"/>
    </source>
</evidence>
<dbReference type="GO" id="GO:0016671">
    <property type="term" value="F:oxidoreductase activity, acting on a sulfur group of donors, disulfide as acceptor"/>
    <property type="evidence" value="ECO:0007669"/>
    <property type="project" value="InterPro"/>
</dbReference>
<keyword evidence="8" id="KW-1185">Reference proteome</keyword>
<dbReference type="InterPro" id="IPR004911">
    <property type="entry name" value="Interferon-induced_GILT"/>
</dbReference>
<evidence type="ECO:0000256" key="5">
    <source>
        <dbReference type="ARBA" id="ARBA00023180"/>
    </source>
</evidence>
<protein>
    <recommendedName>
        <fullName evidence="9">Gamma-interferon-inducible lysosomal thiol reductase</fullName>
    </recommendedName>
</protein>
<dbReference type="AlphaFoldDB" id="A0A9P0DVF5"/>
<sequence>MKVYYLLGILMVAAVGRAAAQNEEIEDSVENRQVKKVNVTVYYESLCPFARDFIVNQLRPTLRGNLSRYINLELIPYGKTNRTSDYNGNATFSCQHGPEECYGNLIQACARDFIDSDALYAEFVACYMDAVHPPASRRLMDEAAEACATPAGLAASRLRTCANNTFGVERLIHYGRLTDAFATPLRRVPTVAFEGVDDEAASEAARASFAGEVCSRIEPPRPAECEDVKIVQRNGGVTVRTAVWSFLWLVLPLIRADRLFMW</sequence>
<dbReference type="OrthoDB" id="958254at2759"/>
<reference evidence="7" key="1">
    <citation type="submission" date="2022-01" db="EMBL/GenBank/DDBJ databases">
        <authorList>
            <person name="King R."/>
        </authorList>
    </citation>
    <scope>NUCLEOTIDE SEQUENCE</scope>
</reference>
<evidence type="ECO:0000256" key="1">
    <source>
        <dbReference type="ARBA" id="ARBA00004613"/>
    </source>
</evidence>
<dbReference type="EMBL" id="OU900107">
    <property type="protein sequence ID" value="CAH1165594.1"/>
    <property type="molecule type" value="Genomic_DNA"/>
</dbReference>
<evidence type="ECO:0000313" key="7">
    <source>
        <dbReference type="EMBL" id="CAH1165594.1"/>
    </source>
</evidence>
<dbReference type="PANTHER" id="PTHR13234:SF8">
    <property type="entry name" value="GAMMA-INTERFERON-INDUCIBLE LYSOSOMAL THIOL REDUCTASE"/>
    <property type="match status" value="1"/>
</dbReference>
<gene>
    <name evidence="7" type="ORF">PHYEVI_LOCUS3848</name>
</gene>
<keyword evidence="3" id="KW-0964">Secreted</keyword>
<evidence type="ECO:0000256" key="6">
    <source>
        <dbReference type="SAM" id="SignalP"/>
    </source>
</evidence>
<keyword evidence="5" id="KW-0325">Glycoprotein</keyword>
<accession>A0A9P0DVF5</accession>
<organism evidence="7 8">
    <name type="scientific">Phyllotreta striolata</name>
    <name type="common">Striped flea beetle</name>
    <name type="synonym">Crioceris striolata</name>
    <dbReference type="NCBI Taxonomy" id="444603"/>
    <lineage>
        <taxon>Eukaryota</taxon>
        <taxon>Metazoa</taxon>
        <taxon>Ecdysozoa</taxon>
        <taxon>Arthropoda</taxon>
        <taxon>Hexapoda</taxon>
        <taxon>Insecta</taxon>
        <taxon>Pterygota</taxon>
        <taxon>Neoptera</taxon>
        <taxon>Endopterygota</taxon>
        <taxon>Coleoptera</taxon>
        <taxon>Polyphaga</taxon>
        <taxon>Cucujiformia</taxon>
        <taxon>Chrysomeloidea</taxon>
        <taxon>Chrysomelidae</taxon>
        <taxon>Galerucinae</taxon>
        <taxon>Alticini</taxon>
        <taxon>Phyllotreta</taxon>
    </lineage>
</organism>
<evidence type="ECO:0000256" key="3">
    <source>
        <dbReference type="ARBA" id="ARBA00022525"/>
    </source>
</evidence>
<dbReference type="Proteomes" id="UP001153712">
    <property type="component" value="Chromosome 14"/>
</dbReference>
<name>A0A9P0DVF5_PHYSR</name>